<dbReference type="STRING" id="1249552.PS2015_2472"/>
<dbReference type="SUPFAM" id="SSF49742">
    <property type="entry name" value="PHM/PNGase F"/>
    <property type="match status" value="2"/>
</dbReference>
<gene>
    <name evidence="4" type="ORF">PS2015_2472</name>
</gene>
<feature type="domain" description="Alkyl hydroperoxide reductase subunit C/ Thiol specific antioxidant" evidence="3">
    <location>
        <begin position="22"/>
        <end position="122"/>
    </location>
</feature>
<dbReference type="GO" id="GO:0005507">
    <property type="term" value="F:copper ion binding"/>
    <property type="evidence" value="ECO:0007669"/>
    <property type="project" value="InterPro"/>
</dbReference>
<dbReference type="GO" id="GO:0016209">
    <property type="term" value="F:antioxidant activity"/>
    <property type="evidence" value="ECO:0007669"/>
    <property type="project" value="InterPro"/>
</dbReference>
<dbReference type="PROSITE" id="PS51257">
    <property type="entry name" value="PROKAR_LIPOPROTEIN"/>
    <property type="match status" value="1"/>
</dbReference>
<organism evidence="4 5">
    <name type="scientific">Pseudohongiella spirulinae</name>
    <dbReference type="NCBI Taxonomy" id="1249552"/>
    <lineage>
        <taxon>Bacteria</taxon>
        <taxon>Pseudomonadati</taxon>
        <taxon>Pseudomonadota</taxon>
        <taxon>Gammaproteobacteria</taxon>
        <taxon>Pseudomonadales</taxon>
        <taxon>Pseudohongiellaceae</taxon>
        <taxon>Pseudohongiella</taxon>
    </lineage>
</organism>
<keyword evidence="1" id="KW-1015">Disulfide bond</keyword>
<dbReference type="AlphaFoldDB" id="A0A0S2KGM3"/>
<feature type="signal peptide" evidence="2">
    <location>
        <begin position="1"/>
        <end position="21"/>
    </location>
</feature>
<dbReference type="Proteomes" id="UP000065641">
    <property type="component" value="Chromosome"/>
</dbReference>
<dbReference type="InterPro" id="IPR036939">
    <property type="entry name" value="Cu2_ascorb_mOase_N_sf"/>
</dbReference>
<dbReference type="OrthoDB" id="9809746at2"/>
<evidence type="ECO:0000256" key="1">
    <source>
        <dbReference type="ARBA" id="ARBA00023157"/>
    </source>
</evidence>
<evidence type="ECO:0000259" key="3">
    <source>
        <dbReference type="Pfam" id="PF00578"/>
    </source>
</evidence>
<keyword evidence="5" id="KW-1185">Reference proteome</keyword>
<keyword evidence="2" id="KW-0732">Signal</keyword>
<name>A0A0S2KGM3_9GAMM</name>
<dbReference type="InterPro" id="IPR036249">
    <property type="entry name" value="Thioredoxin-like_sf"/>
</dbReference>
<dbReference type="Gene3D" id="2.60.120.230">
    <property type="match status" value="1"/>
</dbReference>
<dbReference type="InterPro" id="IPR000866">
    <property type="entry name" value="AhpC/TSA"/>
</dbReference>
<dbReference type="InterPro" id="IPR008977">
    <property type="entry name" value="PHM/PNGase_F_dom_sf"/>
</dbReference>
<dbReference type="SUPFAM" id="SSF52833">
    <property type="entry name" value="Thioredoxin-like"/>
    <property type="match status" value="1"/>
</dbReference>
<dbReference type="InterPro" id="IPR014784">
    <property type="entry name" value="Cu2_ascorb_mOase-like_C"/>
</dbReference>
<evidence type="ECO:0000313" key="4">
    <source>
        <dbReference type="EMBL" id="ALO47106.1"/>
    </source>
</evidence>
<reference evidence="4 5" key="1">
    <citation type="submission" date="2015-11" db="EMBL/GenBank/DDBJ databases">
        <authorList>
            <person name="Zhang Y."/>
            <person name="Guo Z."/>
        </authorList>
    </citation>
    <scope>NUCLEOTIDE SEQUENCE [LARGE SCALE GENOMIC DNA]</scope>
    <source>
        <strain evidence="4 5">KCTC 32221</strain>
    </source>
</reference>
<dbReference type="Gene3D" id="3.40.30.10">
    <property type="entry name" value="Glutaredoxin"/>
    <property type="match status" value="1"/>
</dbReference>
<dbReference type="Pfam" id="PF00578">
    <property type="entry name" value="AhpC-TSA"/>
    <property type="match status" value="1"/>
</dbReference>
<dbReference type="Gene3D" id="2.60.120.310">
    <property type="entry name" value="Copper type II, ascorbate-dependent monooxygenase, N-terminal domain"/>
    <property type="match status" value="1"/>
</dbReference>
<sequence precursor="true">MLRGLLLIASMWSLSCGEAMASRAPDFALIDQNGRFHQLGRYVDKELVVVAAYQSGCARDDSVLRELASLQQRFRDAAVSFQVLVPDPDESRKSLKDLADRLGTDLPFLLDSSQLVADALSFTHCGEILVVDPARFDVLYRGGIGLYDDHPLQLALAATIPGLSSHLHYIVHSELRGEPFIQDVMPINGDPLQLAELRAARARSVSYEQDVAPILIERCLGCHSERGAAPWVMSGHQMVQGWSQMIRETLLTRRMPPGQIDYEHADRFDDVHHITDDEMSTLLAWIEKGARRNPEQPDPLVLAPSESSEWELGEPDMIVEFPAHEIPATGVLDYMFVPIELGLMEDKWVQAYEFDVDDKLSLHHIIVYTQDARQQRQNASRGGSRTNFGGYAPGREHVVLDDSTGILLKRDMRFMIQFHYTTVGRELTDRSRIGLYFRDSAPDYPLVRTAVMNGEFQIPPGVREFPVQAETVINEDSYLFSFAPHMHYRGKHIKFTLRYPDGSEDELLSIPNFQHNWQMVYRLRDPVFLPAGSRIVAEGAFDNSRFNPLNPDPTQTVGWGDQVWDEMFLTWMRISPADQPLLRN</sequence>
<evidence type="ECO:0000256" key="2">
    <source>
        <dbReference type="SAM" id="SignalP"/>
    </source>
</evidence>
<dbReference type="EMBL" id="CP013189">
    <property type="protein sequence ID" value="ALO47106.1"/>
    <property type="molecule type" value="Genomic_DNA"/>
</dbReference>
<dbReference type="GO" id="GO:0016715">
    <property type="term" value="F:oxidoreductase activity, acting on paired donors, with incorporation or reduction of molecular oxygen, reduced ascorbate as one donor, and incorporation of one atom of oxygen"/>
    <property type="evidence" value="ECO:0007669"/>
    <property type="project" value="InterPro"/>
</dbReference>
<accession>A0A0S2KGM3</accession>
<proteinExistence type="predicted"/>
<dbReference type="KEGG" id="pspi:PS2015_2472"/>
<feature type="chain" id="PRO_5006601605" description="Alkyl hydroperoxide reductase subunit C/ Thiol specific antioxidant domain-containing protein" evidence="2">
    <location>
        <begin position="22"/>
        <end position="584"/>
    </location>
</feature>
<protein>
    <recommendedName>
        <fullName evidence="3">Alkyl hydroperoxide reductase subunit C/ Thiol specific antioxidant domain-containing protein</fullName>
    </recommendedName>
</protein>
<evidence type="ECO:0000313" key="5">
    <source>
        <dbReference type="Proteomes" id="UP000065641"/>
    </source>
</evidence>